<accession>A0A062U7C4</accession>
<dbReference type="RefSeq" id="WP_034797404.1">
    <property type="nucleotide sequence ID" value="NZ_AWFF01000049.1"/>
</dbReference>
<dbReference type="Pfam" id="PF18932">
    <property type="entry name" value="DUF5681"/>
    <property type="match status" value="1"/>
</dbReference>
<evidence type="ECO:0000313" key="4">
    <source>
        <dbReference type="Proteomes" id="UP000027037"/>
    </source>
</evidence>
<dbReference type="STRING" id="1280946.HY29_16595"/>
<organism evidence="3 4">
    <name type="scientific">Hyphomonas beringensis</name>
    <dbReference type="NCBI Taxonomy" id="1280946"/>
    <lineage>
        <taxon>Bacteria</taxon>
        <taxon>Pseudomonadati</taxon>
        <taxon>Pseudomonadota</taxon>
        <taxon>Alphaproteobacteria</taxon>
        <taxon>Hyphomonadales</taxon>
        <taxon>Hyphomonadaceae</taxon>
        <taxon>Hyphomonas</taxon>
    </lineage>
</organism>
<dbReference type="Proteomes" id="UP000027037">
    <property type="component" value="Unassembled WGS sequence"/>
</dbReference>
<dbReference type="AlphaFoldDB" id="A0A062U7C4"/>
<evidence type="ECO:0000313" key="3">
    <source>
        <dbReference type="EMBL" id="KCZ53638.1"/>
    </source>
</evidence>
<keyword evidence="4" id="KW-1185">Reference proteome</keyword>
<dbReference type="OrthoDB" id="2086138at2"/>
<evidence type="ECO:0000256" key="1">
    <source>
        <dbReference type="SAM" id="MobiDB-lite"/>
    </source>
</evidence>
<dbReference type="EMBL" id="AWFF01000049">
    <property type="protein sequence ID" value="KCZ53638.1"/>
    <property type="molecule type" value="Genomic_DNA"/>
</dbReference>
<evidence type="ECO:0000259" key="2">
    <source>
        <dbReference type="Pfam" id="PF18932"/>
    </source>
</evidence>
<comment type="caution">
    <text evidence="3">The sequence shown here is derived from an EMBL/GenBank/DDBJ whole genome shotgun (WGS) entry which is preliminary data.</text>
</comment>
<feature type="domain" description="DUF5681" evidence="2">
    <location>
        <begin position="13"/>
        <end position="87"/>
    </location>
</feature>
<sequence>MSSYKVGYAKPPKDSQWKTGQSGNPKGRPKKKRNHLIDAYTIATEPVKTNSLKSPKVELSPLQAGLLIMCKEALSGKRKPLFDLLKLGLDHLERINFARIERKNEPDHRLLVARAIGLDIIDGDLYTDDGKYLGPLEDDEEEEEENDY</sequence>
<name>A0A062U7C4_9PROT</name>
<gene>
    <name evidence="3" type="ORF">HY29_16595</name>
</gene>
<proteinExistence type="predicted"/>
<reference evidence="3 4" key="1">
    <citation type="journal article" date="2014" name="Antonie Van Leeuwenhoek">
        <title>Hyphomonas beringensis sp. nov. and Hyphomonas chukchiensis sp. nov., isolated from surface seawater of the Bering Sea and Chukchi Sea.</title>
        <authorList>
            <person name="Li C."/>
            <person name="Lai Q."/>
            <person name="Li G."/>
            <person name="Dong C."/>
            <person name="Wang J."/>
            <person name="Liao Y."/>
            <person name="Shao Z."/>
        </authorList>
    </citation>
    <scope>NUCLEOTIDE SEQUENCE [LARGE SCALE GENOMIC DNA]</scope>
    <source>
        <strain evidence="3 4">25B14_1</strain>
    </source>
</reference>
<dbReference type="InterPro" id="IPR043736">
    <property type="entry name" value="DUF5681"/>
</dbReference>
<feature type="region of interest" description="Disordered" evidence="1">
    <location>
        <begin position="1"/>
        <end position="34"/>
    </location>
</feature>
<protein>
    <recommendedName>
        <fullName evidence="2">DUF5681 domain-containing protein</fullName>
    </recommendedName>
</protein>